<dbReference type="Proteomes" id="UP001234178">
    <property type="component" value="Unassembled WGS sequence"/>
</dbReference>
<reference evidence="2 3" key="1">
    <citation type="journal article" date="2023" name="Nucleic Acids Res.">
        <title>The hologenome of Daphnia magna reveals possible DNA methylation and microbiome-mediated evolution of the host genome.</title>
        <authorList>
            <person name="Chaturvedi A."/>
            <person name="Li X."/>
            <person name="Dhandapani V."/>
            <person name="Marshall H."/>
            <person name="Kissane S."/>
            <person name="Cuenca-Cambronero M."/>
            <person name="Asole G."/>
            <person name="Calvet F."/>
            <person name="Ruiz-Romero M."/>
            <person name="Marangio P."/>
            <person name="Guigo R."/>
            <person name="Rago D."/>
            <person name="Mirbahai L."/>
            <person name="Eastwood N."/>
            <person name="Colbourne J.K."/>
            <person name="Zhou J."/>
            <person name="Mallon E."/>
            <person name="Orsini L."/>
        </authorList>
    </citation>
    <scope>NUCLEOTIDE SEQUENCE [LARGE SCALE GENOMIC DNA]</scope>
    <source>
        <strain evidence="2">LRV0_1</strain>
    </source>
</reference>
<dbReference type="EMBL" id="JAOYFB010000039">
    <property type="protein sequence ID" value="KAK4028675.1"/>
    <property type="molecule type" value="Genomic_DNA"/>
</dbReference>
<protein>
    <submittedName>
        <fullName evidence="2">Uncharacterized protein</fullName>
    </submittedName>
</protein>
<gene>
    <name evidence="2" type="ORF">OUZ56_021679</name>
</gene>
<organism evidence="2 3">
    <name type="scientific">Daphnia magna</name>
    <dbReference type="NCBI Taxonomy" id="35525"/>
    <lineage>
        <taxon>Eukaryota</taxon>
        <taxon>Metazoa</taxon>
        <taxon>Ecdysozoa</taxon>
        <taxon>Arthropoda</taxon>
        <taxon>Crustacea</taxon>
        <taxon>Branchiopoda</taxon>
        <taxon>Diplostraca</taxon>
        <taxon>Cladocera</taxon>
        <taxon>Anomopoda</taxon>
        <taxon>Daphniidae</taxon>
        <taxon>Daphnia</taxon>
    </lineage>
</organism>
<sequence>MLNPSILPLALFLPLSTDSMTELLPFPHPTSIFIDIPIPYRNQQHAKLVFCTRSVLSCLMSLPGQNLAAWFKLVALMLQRKMSMVLAKLTDYVFFTAESEPMDVHSSLKDYSGFLSTVCVRAAAASISCNPLVSASLISCLWGVSVVELQENQVETFEGYPVPKDCVSQSIKVKYGTE</sequence>
<comment type="caution">
    <text evidence="2">The sequence shown here is derived from an EMBL/GenBank/DDBJ whole genome shotgun (WGS) entry which is preliminary data.</text>
</comment>
<evidence type="ECO:0000256" key="1">
    <source>
        <dbReference type="SAM" id="SignalP"/>
    </source>
</evidence>
<keyword evidence="1" id="KW-0732">Signal</keyword>
<name>A0ABR0AUD5_9CRUS</name>
<feature type="signal peptide" evidence="1">
    <location>
        <begin position="1"/>
        <end position="19"/>
    </location>
</feature>
<keyword evidence="3" id="KW-1185">Reference proteome</keyword>
<evidence type="ECO:0000313" key="2">
    <source>
        <dbReference type="EMBL" id="KAK4028675.1"/>
    </source>
</evidence>
<proteinExistence type="predicted"/>
<evidence type="ECO:0000313" key="3">
    <source>
        <dbReference type="Proteomes" id="UP001234178"/>
    </source>
</evidence>
<accession>A0ABR0AUD5</accession>
<feature type="chain" id="PRO_5045555918" evidence="1">
    <location>
        <begin position="20"/>
        <end position="178"/>
    </location>
</feature>